<evidence type="ECO:0008006" key="3">
    <source>
        <dbReference type="Google" id="ProtNLM"/>
    </source>
</evidence>
<evidence type="ECO:0000313" key="2">
    <source>
        <dbReference type="Proteomes" id="UP000017973"/>
    </source>
</evidence>
<name>V6M0N3_9BACL</name>
<protein>
    <recommendedName>
        <fullName evidence="3">Uracil-DNA glycosylase-like domain-containing protein</fullName>
    </recommendedName>
</protein>
<dbReference type="eggNOG" id="ENOG5033E58">
    <property type="taxonomic scope" value="Bacteria"/>
</dbReference>
<dbReference type="STRING" id="1408254.T458_24465"/>
<reference evidence="1 2" key="1">
    <citation type="journal article" date="2014" name="Genome Announc.">
        <title>Draft Genome Sequence of Brevibacillus panacihumi Strain W25, a Halotolerant Hydrocarbon-Degrading Bacterium.</title>
        <authorList>
            <person name="Wang X."/>
            <person name="Jin D."/>
            <person name="Zhou L."/>
            <person name="Wu L."/>
            <person name="An W."/>
            <person name="Chen Y."/>
            <person name="Zhao L."/>
        </authorList>
    </citation>
    <scope>NUCLEOTIDE SEQUENCE [LARGE SCALE GENOMIC DNA]</scope>
    <source>
        <strain evidence="1 2">W25</strain>
    </source>
</reference>
<sequence length="235" mass="27507">MVDITKKFFLEDIYISQKEPYLRPFLCKTYPKEIGIFIVGINPATPIYPSDLAYKDYISLLCDYNNFKKFYINKRLNQGKKGISRTRIGIDNLTSWIEYISKKQVIETNVTTYPTSSSRELKKINTEIISISQDLFIKTLKIFKPNILIIHGKEAFNSLLNLLLKKKISYYLMNKAEDINVIENLGPVAYIYLENHLIYVFAIRHLMYFGRTGNTFNGFKSIFYNFLQGSEHRCL</sequence>
<dbReference type="AlphaFoldDB" id="V6M0N3"/>
<organism evidence="1 2">
    <name type="scientific">Brevibacillus panacihumi W25</name>
    <dbReference type="NCBI Taxonomy" id="1408254"/>
    <lineage>
        <taxon>Bacteria</taxon>
        <taxon>Bacillati</taxon>
        <taxon>Bacillota</taxon>
        <taxon>Bacilli</taxon>
        <taxon>Bacillales</taxon>
        <taxon>Paenibacillaceae</taxon>
        <taxon>Brevibacillus</taxon>
    </lineage>
</organism>
<dbReference type="EMBL" id="AYJU01000018">
    <property type="protein sequence ID" value="EST52174.1"/>
    <property type="molecule type" value="Genomic_DNA"/>
</dbReference>
<keyword evidence="2" id="KW-1185">Reference proteome</keyword>
<accession>V6M0N3</accession>
<dbReference type="RefSeq" id="WP_023558677.1">
    <property type="nucleotide sequence ID" value="NZ_KI629786.1"/>
</dbReference>
<dbReference type="HOGENOM" id="CLU_1159694_0_0_9"/>
<dbReference type="Proteomes" id="UP000017973">
    <property type="component" value="Unassembled WGS sequence"/>
</dbReference>
<comment type="caution">
    <text evidence="1">The sequence shown here is derived from an EMBL/GenBank/DDBJ whole genome shotgun (WGS) entry which is preliminary data.</text>
</comment>
<gene>
    <name evidence="1" type="ORF">T458_24465</name>
</gene>
<dbReference type="OrthoDB" id="2733915at2"/>
<proteinExistence type="predicted"/>
<evidence type="ECO:0000313" key="1">
    <source>
        <dbReference type="EMBL" id="EST52174.1"/>
    </source>
</evidence>